<name>A0A3M7S8U9_BRAPC</name>
<protein>
    <submittedName>
        <fullName evidence="1">Uncharacterized protein</fullName>
    </submittedName>
</protein>
<comment type="caution">
    <text evidence="1">The sequence shown here is derived from an EMBL/GenBank/DDBJ whole genome shotgun (WGS) entry which is preliminary data.</text>
</comment>
<dbReference type="Proteomes" id="UP000276133">
    <property type="component" value="Unassembled WGS sequence"/>
</dbReference>
<keyword evidence="2" id="KW-1185">Reference proteome</keyword>
<sequence length="128" mass="13926">MPTASFSPPSPLGFSLMANPSCGTPSRTSFGLGQVHLAPVAPLLLIDFHSCLAHNTSFSLDLKSLCLSFLVVQFQTSGLLMCRLYFLAFFASLFQYTMSLRSPLILGSIIDISHQLIESRVDSVELVV</sequence>
<dbReference type="AlphaFoldDB" id="A0A3M7S8U9"/>
<dbReference type="EMBL" id="REGN01001842">
    <property type="protein sequence ID" value="RNA32129.1"/>
    <property type="molecule type" value="Genomic_DNA"/>
</dbReference>
<organism evidence="1 2">
    <name type="scientific">Brachionus plicatilis</name>
    <name type="common">Marine rotifer</name>
    <name type="synonym">Brachionus muelleri</name>
    <dbReference type="NCBI Taxonomy" id="10195"/>
    <lineage>
        <taxon>Eukaryota</taxon>
        <taxon>Metazoa</taxon>
        <taxon>Spiralia</taxon>
        <taxon>Gnathifera</taxon>
        <taxon>Rotifera</taxon>
        <taxon>Eurotatoria</taxon>
        <taxon>Monogononta</taxon>
        <taxon>Pseudotrocha</taxon>
        <taxon>Ploima</taxon>
        <taxon>Brachionidae</taxon>
        <taxon>Brachionus</taxon>
    </lineage>
</organism>
<evidence type="ECO:0000313" key="2">
    <source>
        <dbReference type="Proteomes" id="UP000276133"/>
    </source>
</evidence>
<accession>A0A3M7S8U9</accession>
<gene>
    <name evidence="1" type="ORF">BpHYR1_029865</name>
</gene>
<proteinExistence type="predicted"/>
<reference evidence="1 2" key="1">
    <citation type="journal article" date="2018" name="Sci. Rep.">
        <title>Genomic signatures of local adaptation to the degree of environmental predictability in rotifers.</title>
        <authorList>
            <person name="Franch-Gras L."/>
            <person name="Hahn C."/>
            <person name="Garcia-Roger E.M."/>
            <person name="Carmona M.J."/>
            <person name="Serra M."/>
            <person name="Gomez A."/>
        </authorList>
    </citation>
    <scope>NUCLEOTIDE SEQUENCE [LARGE SCALE GENOMIC DNA]</scope>
    <source>
        <strain evidence="1">HYR1</strain>
    </source>
</reference>
<evidence type="ECO:0000313" key="1">
    <source>
        <dbReference type="EMBL" id="RNA32129.1"/>
    </source>
</evidence>